<dbReference type="PANTHER" id="PTHR46143">
    <property type="entry name" value="CALPAIN-7"/>
    <property type="match status" value="1"/>
</dbReference>
<keyword evidence="2 5" id="KW-0645">Protease</keyword>
<dbReference type="GO" id="GO:0006508">
    <property type="term" value="P:proteolysis"/>
    <property type="evidence" value="ECO:0007669"/>
    <property type="project" value="UniProtKB-KW"/>
</dbReference>
<accession>A0A9P4WCL6</accession>
<dbReference type="Pfam" id="PF00648">
    <property type="entry name" value="Peptidase_C2"/>
    <property type="match status" value="1"/>
</dbReference>
<sequence>MADKAAQLEACKAAASDYQSQLQVASTKDEALTLAISAAENLMKALKLSSDPSEKRKLKSQCGVLMDVADRIKKSADWTPPGKRQPESSKNASIGQWAANVDVLTSPSPASEQAASSTISAVQSVPQSALPMTANLTTGSPHFSYVSASLRSPLDRGLYMDDRRQTFGSLNDPLSGQSLLPYNHWSANADAQFPENGCNQDVQLLPFEAETRGSSPLTHSISGTQLPHTSTGATSDFASATAVPPNFASPSRIHRLAEPLSTRRRSKKEDIILLKASVVNGFKCPPWDKTPASTDFIPQEGQDLFVDTRDLSLSPYQQQFFRGWVRAIDAVPPPSLYPNGRSGIGPLMSSSRSIDLVQDAASDCSVVASLCAGVARAERGHDQMLQDKLYPFDKHLGKPIPSTNGKYIVRLNFNGCWRKVVIDDRLPVSSTHRLLHVTDRRNPALLWPALLEKAYLKVRGGYDFPGSNSCSDLWTFTGWIPEQVFLQQSDLVPNDLWKRIHSAFLYGDVLVTAGTGKMSTRQERELGLEGQHSYVILDMKETDHDRLFLIKNPWVEGKGWRGPRPEVASFIDSSSSGGDSLNSLEVYHRDSVPSAERPHPTTFWIGLEQVIQHFESLYLNWNPGLFRYRQDIHFEWTIDAQKTPGNCIVHHPQFSFSSKSKEPVWLLLSRHFRDASPDVKEESDAFNDGTVHADSEVTASGDSPKGYMSIYVRDGHGQRLYITEYPKASSEYVSTPQCLLRWEAEAATNYTVVVDQADLPPSQYTFSLSAFSNSSMALEPAALKHDFQRLETGAWTRQSAGGSTSSPKYFENPQYTLELRERTSLTVLLTSSGHDHPLHIKLALGYGKRLYRLQSRDVLADSGDHRVGAAIAEIEDLQPGMYTIICSLFEAGQTGDYTLRIDSSSAVDLKQIPRDGAGLKSMKLAPACFGANMHKIAAPLRPQRLASYTIVARFLKATSPRSIDQAMLARSPLRFSVEQGRGPERKFLIASERGEYADSATVRSESVHIDPAMVNRDNLWLVLDRLSGPGGPVEEWYELEIFTDMPDAYTVGVWRDWSD</sequence>
<evidence type="ECO:0000256" key="3">
    <source>
        <dbReference type="ARBA" id="ARBA00022801"/>
    </source>
</evidence>
<dbReference type="InterPro" id="IPR022683">
    <property type="entry name" value="Calpain_III"/>
</dbReference>
<keyword evidence="3 5" id="KW-0378">Hydrolase</keyword>
<dbReference type="SMART" id="SM00720">
    <property type="entry name" value="calpain_III"/>
    <property type="match status" value="1"/>
</dbReference>
<keyword evidence="9" id="KW-1185">Reference proteome</keyword>
<feature type="active site" evidence="5">
    <location>
        <position position="532"/>
    </location>
</feature>
<evidence type="ECO:0000259" key="7">
    <source>
        <dbReference type="PROSITE" id="PS50203"/>
    </source>
</evidence>
<name>A0A9P4WCL6_CURKU</name>
<evidence type="ECO:0000313" key="9">
    <source>
        <dbReference type="Proteomes" id="UP000801428"/>
    </source>
</evidence>
<dbReference type="AlphaFoldDB" id="A0A9P4WCL6"/>
<evidence type="ECO:0000256" key="2">
    <source>
        <dbReference type="ARBA" id="ARBA00022670"/>
    </source>
</evidence>
<keyword evidence="4 5" id="KW-0788">Thiol protease</keyword>
<proteinExistence type="inferred from homology"/>
<dbReference type="EMBL" id="SWKU01000007">
    <property type="protein sequence ID" value="KAF3004993.1"/>
    <property type="molecule type" value="Genomic_DNA"/>
</dbReference>
<evidence type="ECO:0000256" key="1">
    <source>
        <dbReference type="ARBA" id="ARBA00010193"/>
    </source>
</evidence>
<feature type="region of interest" description="Disordered" evidence="6">
    <location>
        <begin position="680"/>
        <end position="700"/>
    </location>
</feature>
<dbReference type="InterPro" id="IPR036213">
    <property type="entry name" value="Calpain_III_sf"/>
</dbReference>
<dbReference type="PROSITE" id="PS50203">
    <property type="entry name" value="CALPAIN_CAT"/>
    <property type="match status" value="1"/>
</dbReference>
<gene>
    <name evidence="8" type="primary">RIM13</name>
    <name evidence="8" type="ORF">E8E13_008452</name>
</gene>
<dbReference type="PANTHER" id="PTHR46143:SF1">
    <property type="entry name" value="CALPAIN-7"/>
    <property type="match status" value="1"/>
</dbReference>
<feature type="domain" description="Calpain catalytic" evidence="7">
    <location>
        <begin position="281"/>
        <end position="623"/>
    </location>
</feature>
<dbReference type="SUPFAM" id="SSF54001">
    <property type="entry name" value="Cysteine proteinases"/>
    <property type="match status" value="1"/>
</dbReference>
<dbReference type="InterPro" id="IPR001300">
    <property type="entry name" value="Peptidase_C2_calpain_cat"/>
</dbReference>
<feature type="active site" evidence="5">
    <location>
        <position position="552"/>
    </location>
</feature>
<dbReference type="InterPro" id="IPR051297">
    <property type="entry name" value="PalB/RIM13"/>
</dbReference>
<evidence type="ECO:0000313" key="8">
    <source>
        <dbReference type="EMBL" id="KAF3004993.1"/>
    </source>
</evidence>
<dbReference type="Gene3D" id="3.90.70.10">
    <property type="entry name" value="Cysteine proteinases"/>
    <property type="match status" value="1"/>
</dbReference>
<dbReference type="CDD" id="cd00044">
    <property type="entry name" value="CysPc"/>
    <property type="match status" value="1"/>
</dbReference>
<dbReference type="SUPFAM" id="SSF49758">
    <property type="entry name" value="Calpain large subunit, middle domain (domain III)"/>
    <property type="match status" value="2"/>
</dbReference>
<comment type="similarity">
    <text evidence="1">Belongs to the peptidase C2 family. PalB/RIM13 subfamily.</text>
</comment>
<dbReference type="Gene3D" id="2.60.120.380">
    <property type="match status" value="1"/>
</dbReference>
<feature type="region of interest" description="Disordered" evidence="6">
    <location>
        <begin position="73"/>
        <end position="94"/>
    </location>
</feature>
<evidence type="ECO:0000256" key="6">
    <source>
        <dbReference type="SAM" id="MobiDB-lite"/>
    </source>
</evidence>
<evidence type="ECO:0000256" key="4">
    <source>
        <dbReference type="ARBA" id="ARBA00022807"/>
    </source>
</evidence>
<comment type="caution">
    <text evidence="8">The sequence shown here is derived from an EMBL/GenBank/DDBJ whole genome shotgun (WGS) entry which is preliminary data.</text>
</comment>
<dbReference type="GO" id="GO:0004198">
    <property type="term" value="F:calcium-dependent cysteine-type endopeptidase activity"/>
    <property type="evidence" value="ECO:0007669"/>
    <property type="project" value="InterPro"/>
</dbReference>
<feature type="active site" evidence="5">
    <location>
        <position position="364"/>
    </location>
</feature>
<organism evidence="8 9">
    <name type="scientific">Curvularia kusanoi</name>
    <name type="common">Cochliobolus kusanoi</name>
    <dbReference type="NCBI Taxonomy" id="90978"/>
    <lineage>
        <taxon>Eukaryota</taxon>
        <taxon>Fungi</taxon>
        <taxon>Dikarya</taxon>
        <taxon>Ascomycota</taxon>
        <taxon>Pezizomycotina</taxon>
        <taxon>Dothideomycetes</taxon>
        <taxon>Pleosporomycetidae</taxon>
        <taxon>Pleosporales</taxon>
        <taxon>Pleosporineae</taxon>
        <taxon>Pleosporaceae</taxon>
        <taxon>Curvularia</taxon>
    </lineage>
</organism>
<dbReference type="OrthoDB" id="167576at2759"/>
<dbReference type="Proteomes" id="UP000801428">
    <property type="component" value="Unassembled WGS sequence"/>
</dbReference>
<reference evidence="8" key="1">
    <citation type="submission" date="2019-04" db="EMBL/GenBank/DDBJ databases">
        <title>Sequencing of skin fungus with MAO and IRED activity.</title>
        <authorList>
            <person name="Marsaioli A.J."/>
            <person name="Bonatto J.M.C."/>
            <person name="Reis Junior O."/>
        </authorList>
    </citation>
    <scope>NUCLEOTIDE SEQUENCE</scope>
    <source>
        <strain evidence="8">30M1</strain>
    </source>
</reference>
<protein>
    <submittedName>
        <fullName evidence="8">Cysteine protease</fullName>
    </submittedName>
</protein>
<evidence type="ECO:0000256" key="5">
    <source>
        <dbReference type="PROSITE-ProRule" id="PRU00239"/>
    </source>
</evidence>
<dbReference type="SMART" id="SM00230">
    <property type="entry name" value="CysPc"/>
    <property type="match status" value="1"/>
</dbReference>
<dbReference type="Pfam" id="PF25435">
    <property type="entry name" value="PalB_C"/>
    <property type="match status" value="1"/>
</dbReference>
<dbReference type="InterPro" id="IPR038765">
    <property type="entry name" value="Papain-like_cys_pep_sf"/>
</dbReference>